<dbReference type="Proteomes" id="UP000242450">
    <property type="component" value="Chromosome 19"/>
</dbReference>
<comment type="caution">
    <text evidence="3">The sequence shown here is derived from an EMBL/GenBank/DDBJ whole genome shotgun (WGS) entry which is preliminary data.</text>
</comment>
<dbReference type="SUPFAM" id="SSF53850">
    <property type="entry name" value="Periplasmic binding protein-like II"/>
    <property type="match status" value="1"/>
</dbReference>
<accession>A0A212CJH6</accession>
<dbReference type="GO" id="GO:0005886">
    <property type="term" value="C:plasma membrane"/>
    <property type="evidence" value="ECO:0007669"/>
    <property type="project" value="TreeGrafter"/>
</dbReference>
<dbReference type="PROSITE" id="PS51408">
    <property type="entry name" value="TRANSFERRIN_LIKE_4"/>
    <property type="match status" value="1"/>
</dbReference>
<dbReference type="OrthoDB" id="9981115at2759"/>
<dbReference type="GO" id="GO:0005615">
    <property type="term" value="C:extracellular space"/>
    <property type="evidence" value="ECO:0007669"/>
    <property type="project" value="TreeGrafter"/>
</dbReference>
<dbReference type="PROSITE" id="PS00207">
    <property type="entry name" value="TRANSFERRIN_LIKE_3"/>
    <property type="match status" value="1"/>
</dbReference>
<dbReference type="GO" id="GO:0055037">
    <property type="term" value="C:recycling endosome"/>
    <property type="evidence" value="ECO:0007669"/>
    <property type="project" value="TreeGrafter"/>
</dbReference>
<feature type="domain" description="Transferrin-like" evidence="2">
    <location>
        <begin position="1"/>
        <end position="186"/>
    </location>
</feature>
<gene>
    <name evidence="3" type="ORF">Celaphus_00012933</name>
</gene>
<organism evidence="3 4">
    <name type="scientific">Cervus elaphus hippelaphus</name>
    <name type="common">European red deer</name>
    <dbReference type="NCBI Taxonomy" id="46360"/>
    <lineage>
        <taxon>Eukaryota</taxon>
        <taxon>Metazoa</taxon>
        <taxon>Chordata</taxon>
        <taxon>Craniata</taxon>
        <taxon>Vertebrata</taxon>
        <taxon>Euteleostomi</taxon>
        <taxon>Mammalia</taxon>
        <taxon>Eutheria</taxon>
        <taxon>Laurasiatheria</taxon>
        <taxon>Artiodactyla</taxon>
        <taxon>Ruminantia</taxon>
        <taxon>Pecora</taxon>
        <taxon>Cervidae</taxon>
        <taxon>Cervinae</taxon>
        <taxon>Cervus</taxon>
    </lineage>
</organism>
<evidence type="ECO:0000256" key="1">
    <source>
        <dbReference type="ARBA" id="ARBA00022737"/>
    </source>
</evidence>
<dbReference type="GO" id="GO:0019731">
    <property type="term" value="P:antibacterial humoral response"/>
    <property type="evidence" value="ECO:0007669"/>
    <property type="project" value="TreeGrafter"/>
</dbReference>
<dbReference type="PANTHER" id="PTHR11485">
    <property type="entry name" value="TRANSFERRIN"/>
    <property type="match status" value="1"/>
</dbReference>
<proteinExistence type="predicted"/>
<reference evidence="3 4" key="1">
    <citation type="journal article" date="2018" name="Mol. Genet. Genomics">
        <title>The red deer Cervus elaphus genome CerEla1.0: sequencing, annotating, genes, and chromosomes.</title>
        <authorList>
            <person name="Bana N.A."/>
            <person name="Nyiri A."/>
            <person name="Nagy J."/>
            <person name="Frank K."/>
            <person name="Nagy T."/>
            <person name="Steger V."/>
            <person name="Schiller M."/>
            <person name="Lakatos P."/>
            <person name="Sugar L."/>
            <person name="Horn P."/>
            <person name="Barta E."/>
            <person name="Orosz L."/>
        </authorList>
    </citation>
    <scope>NUCLEOTIDE SEQUENCE [LARGE SCALE GENOMIC DNA]</scope>
    <source>
        <strain evidence="3">Hungarian</strain>
    </source>
</reference>
<protein>
    <recommendedName>
        <fullName evidence="2">Transferrin-like domain-containing protein</fullName>
    </recommendedName>
</protein>
<dbReference type="AlphaFoldDB" id="A0A212CJH6"/>
<keyword evidence="4" id="KW-1185">Reference proteome</keyword>
<dbReference type="Gene3D" id="3.40.190.10">
    <property type="entry name" value="Periplasmic binding protein-like II"/>
    <property type="match status" value="2"/>
</dbReference>
<dbReference type="EMBL" id="MKHE01000019">
    <property type="protein sequence ID" value="OWK06177.1"/>
    <property type="molecule type" value="Genomic_DNA"/>
</dbReference>
<sequence length="192" mass="21805">MMGQRKLERCLVEKGDVAFVKHPTVLQNTDGKNPEAWAKNLKHEDFQLLCLDGSRKPVTEAQSCHLAIVPSHAVVSRKDKADFVRRMLFNQQGRQALALSSPADLGLLMQNTWPGLLVTRFLSVCLTQELFGRNGFEYMMFQMFKSPAKDLLFSDDTECLANLQDRTTYQKYLGPEYLQAIANVRHCLHSGE</sequence>
<dbReference type="GO" id="GO:0006826">
    <property type="term" value="P:iron ion transport"/>
    <property type="evidence" value="ECO:0007669"/>
    <property type="project" value="TreeGrafter"/>
</dbReference>
<name>A0A212CJH6_CEREH</name>
<dbReference type="SMART" id="SM00094">
    <property type="entry name" value="TR_FER"/>
    <property type="match status" value="1"/>
</dbReference>
<dbReference type="PRINTS" id="PR00422">
    <property type="entry name" value="TRANSFERRIN"/>
</dbReference>
<dbReference type="InterPro" id="IPR018195">
    <property type="entry name" value="Transferrin_Fe_BS"/>
</dbReference>
<evidence type="ECO:0000313" key="3">
    <source>
        <dbReference type="EMBL" id="OWK06177.1"/>
    </source>
</evidence>
<evidence type="ECO:0000259" key="2">
    <source>
        <dbReference type="PROSITE" id="PS51408"/>
    </source>
</evidence>
<dbReference type="GO" id="GO:0005769">
    <property type="term" value="C:early endosome"/>
    <property type="evidence" value="ECO:0007669"/>
    <property type="project" value="TreeGrafter"/>
</dbReference>
<dbReference type="PANTHER" id="PTHR11485:SF20">
    <property type="entry name" value="INHIBITOR OF CARBONIC ANHYDRASE"/>
    <property type="match status" value="1"/>
</dbReference>
<evidence type="ECO:0000313" key="4">
    <source>
        <dbReference type="Proteomes" id="UP000242450"/>
    </source>
</evidence>
<keyword evidence="1" id="KW-0677">Repeat</keyword>
<dbReference type="Pfam" id="PF00405">
    <property type="entry name" value="Transferrin"/>
    <property type="match status" value="2"/>
</dbReference>
<dbReference type="InterPro" id="IPR001156">
    <property type="entry name" value="Transferrin-like_dom"/>
</dbReference>